<dbReference type="Proteomes" id="UP000438448">
    <property type="component" value="Unassembled WGS sequence"/>
</dbReference>
<evidence type="ECO:0000313" key="4">
    <source>
        <dbReference type="Proteomes" id="UP000438448"/>
    </source>
</evidence>
<keyword evidence="2" id="KW-1133">Transmembrane helix</keyword>
<organism evidence="3 4">
    <name type="scientific">Nocardia macrotermitis</name>
    <dbReference type="NCBI Taxonomy" id="2585198"/>
    <lineage>
        <taxon>Bacteria</taxon>
        <taxon>Bacillati</taxon>
        <taxon>Actinomycetota</taxon>
        <taxon>Actinomycetes</taxon>
        <taxon>Mycobacteriales</taxon>
        <taxon>Nocardiaceae</taxon>
        <taxon>Nocardia</taxon>
    </lineage>
</organism>
<name>A0A7K0CZX6_9NOCA</name>
<dbReference type="AlphaFoldDB" id="A0A7K0CZX6"/>
<proteinExistence type="predicted"/>
<feature type="region of interest" description="Disordered" evidence="1">
    <location>
        <begin position="241"/>
        <end position="272"/>
    </location>
</feature>
<feature type="region of interest" description="Disordered" evidence="1">
    <location>
        <begin position="1"/>
        <end position="207"/>
    </location>
</feature>
<dbReference type="RefSeq" id="WP_153409900.1">
    <property type="nucleotide sequence ID" value="NZ_WEGK01000004.1"/>
</dbReference>
<dbReference type="EMBL" id="WEGK01000004">
    <property type="protein sequence ID" value="MQY19036.1"/>
    <property type="molecule type" value="Genomic_DNA"/>
</dbReference>
<accession>A0A7K0CZX6</accession>
<feature type="compositionally biased region" description="Low complexity" evidence="1">
    <location>
        <begin position="129"/>
        <end position="155"/>
    </location>
</feature>
<protein>
    <submittedName>
        <fullName evidence="3">Uncharacterized protein</fullName>
    </submittedName>
</protein>
<keyword evidence="4" id="KW-1185">Reference proteome</keyword>
<comment type="caution">
    <text evidence="3">The sequence shown here is derived from an EMBL/GenBank/DDBJ whole genome shotgun (WGS) entry which is preliminary data.</text>
</comment>
<feature type="compositionally biased region" description="Low complexity" evidence="1">
    <location>
        <begin position="183"/>
        <end position="207"/>
    </location>
</feature>
<evidence type="ECO:0000256" key="1">
    <source>
        <dbReference type="SAM" id="MobiDB-lite"/>
    </source>
</evidence>
<keyword evidence="2" id="KW-0812">Transmembrane</keyword>
<feature type="compositionally biased region" description="Low complexity" evidence="1">
    <location>
        <begin position="57"/>
        <end position="116"/>
    </location>
</feature>
<sequence length="446" mass="47142">MPGENPTPGQGDNLGGDPGQGTDWVPTTPYPAQPVQPSQPTVWYGGGASGVEPQANPGWPQQPGVQPTWPQQPGQTGSTPQPLTGQAAQQPLLGQAQFTGQTPQQPLPGQTPFTGQNPQQPFTGQNQFTGQTPQQPLPEQTQFTGQTPQQPFTGQNAQPWQPTQQSWPEQPGQPSWPQQPIEQTWQQPGQQAWQQPMGQQPYYPPSQSGGAGKVIAIMLGCIVIVALVAVIAVVASNSGSHHSSVAAATSTTTESWSPTTTYTTVPTTPPFDPGTLDDASTDKTSITTSSLLPQTFTDAKGVLYTRTASGIHPCTHQADSANVTQALNQNNCTTDVTGSYIDNADHILVSVNVLVFPNATSARAAYNALDGPVQDWVIYCPTTGTGSSTCDGNISAATKSQWSSVSHRYFVEATGIYINLTRDSSVQDWVSAGAHKASLEAGPQQH</sequence>
<evidence type="ECO:0000313" key="3">
    <source>
        <dbReference type="EMBL" id="MQY19036.1"/>
    </source>
</evidence>
<feature type="compositionally biased region" description="Low complexity" evidence="1">
    <location>
        <begin position="241"/>
        <end position="266"/>
    </location>
</feature>
<feature type="compositionally biased region" description="Polar residues" evidence="1">
    <location>
        <begin position="156"/>
        <end position="182"/>
    </location>
</feature>
<dbReference type="OrthoDB" id="3700382at2"/>
<reference evidence="3 4" key="1">
    <citation type="submission" date="2019-10" db="EMBL/GenBank/DDBJ databases">
        <title>Nocardia macrotermitis sp. nov. and Nocardia aurantia sp. nov., isolated from the gut of fungus growing-termite Macrotermes natalensis.</title>
        <authorList>
            <person name="Benndorf R."/>
            <person name="Schwitalla J."/>
            <person name="Martin K."/>
            <person name="De Beer W."/>
            <person name="Kaster A.-K."/>
            <person name="Vollmers J."/>
            <person name="Poulsen M."/>
            <person name="Beemelmanns C."/>
        </authorList>
    </citation>
    <scope>NUCLEOTIDE SEQUENCE [LARGE SCALE GENOMIC DNA]</scope>
    <source>
        <strain evidence="3 4">RB20</strain>
    </source>
</reference>
<feature type="transmembrane region" description="Helical" evidence="2">
    <location>
        <begin position="214"/>
        <end position="235"/>
    </location>
</feature>
<keyword evidence="2" id="KW-0472">Membrane</keyword>
<feature type="compositionally biased region" description="Polar residues" evidence="1">
    <location>
        <begin position="117"/>
        <end position="128"/>
    </location>
</feature>
<gene>
    <name evidence="3" type="ORF">NRB20_21200</name>
</gene>
<evidence type="ECO:0000256" key="2">
    <source>
        <dbReference type="SAM" id="Phobius"/>
    </source>
</evidence>